<dbReference type="EMBL" id="CM055098">
    <property type="protein sequence ID" value="KAJ7549839.1"/>
    <property type="molecule type" value="Genomic_DNA"/>
</dbReference>
<protein>
    <submittedName>
        <fullName evidence="1">Uncharacterized protein</fullName>
    </submittedName>
</protein>
<dbReference type="Proteomes" id="UP001162992">
    <property type="component" value="Chromosome 7"/>
</dbReference>
<proteinExistence type="predicted"/>
<evidence type="ECO:0000313" key="2">
    <source>
        <dbReference type="Proteomes" id="UP001162992"/>
    </source>
</evidence>
<organism evidence="1 2">
    <name type="scientific">Diphasiastrum complanatum</name>
    <name type="common">Issler's clubmoss</name>
    <name type="synonym">Lycopodium complanatum</name>
    <dbReference type="NCBI Taxonomy" id="34168"/>
    <lineage>
        <taxon>Eukaryota</taxon>
        <taxon>Viridiplantae</taxon>
        <taxon>Streptophyta</taxon>
        <taxon>Embryophyta</taxon>
        <taxon>Tracheophyta</taxon>
        <taxon>Lycopodiopsida</taxon>
        <taxon>Lycopodiales</taxon>
        <taxon>Lycopodiaceae</taxon>
        <taxon>Lycopodioideae</taxon>
        <taxon>Diphasiastrum</taxon>
    </lineage>
</organism>
<reference evidence="2" key="1">
    <citation type="journal article" date="2024" name="Proc. Natl. Acad. Sci. U.S.A.">
        <title>Extraordinary preservation of gene collinearity over three hundred million years revealed in homosporous lycophytes.</title>
        <authorList>
            <person name="Li C."/>
            <person name="Wickell D."/>
            <person name="Kuo L.Y."/>
            <person name="Chen X."/>
            <person name="Nie B."/>
            <person name="Liao X."/>
            <person name="Peng D."/>
            <person name="Ji J."/>
            <person name="Jenkins J."/>
            <person name="Williams M."/>
            <person name="Shu S."/>
            <person name="Plott C."/>
            <person name="Barry K."/>
            <person name="Rajasekar S."/>
            <person name="Grimwood J."/>
            <person name="Han X."/>
            <person name="Sun S."/>
            <person name="Hou Z."/>
            <person name="He W."/>
            <person name="Dai G."/>
            <person name="Sun C."/>
            <person name="Schmutz J."/>
            <person name="Leebens-Mack J.H."/>
            <person name="Li F.W."/>
            <person name="Wang L."/>
        </authorList>
    </citation>
    <scope>NUCLEOTIDE SEQUENCE [LARGE SCALE GENOMIC DNA]</scope>
    <source>
        <strain evidence="2">cv. PW_Plant_1</strain>
    </source>
</reference>
<name>A0ACC2D6B2_DIPCM</name>
<keyword evidence="2" id="KW-1185">Reference proteome</keyword>
<sequence length="303" mass="32435">MVSADAVLAVIRASRPSFKSAHDRVAFAVHATFLASGYSLIATGSRALSASSAELKDDEISCEGWNDMEDAYVFRYAGTHPDMWKAIEVKGTPLGDMLMVDAAPIGSKGEETSQPCHLAIKVTDFASEVEAKSYVQQYKSLEGLVNLISSSLVDKLGKVSQSSSTTSIGVGLEEPEPRRIFDETQSYPQPESMRPSFPPIPAYGGSDLMPGPGAGVFQPRRDPGYFGGPGGVLLGPNDPLWGRLGPDRAEFPGQDPPVGVPPGARFDPFGPPGIPGFEPNRFGRGPRRPLGQPHPDLEHFQPF</sequence>
<evidence type="ECO:0000313" key="1">
    <source>
        <dbReference type="EMBL" id="KAJ7549839.1"/>
    </source>
</evidence>
<gene>
    <name evidence="1" type="ORF">O6H91_07G071800</name>
</gene>
<comment type="caution">
    <text evidence="1">The sequence shown here is derived from an EMBL/GenBank/DDBJ whole genome shotgun (WGS) entry which is preliminary data.</text>
</comment>
<accession>A0ACC2D6B2</accession>